<dbReference type="EnsemblMetazoa" id="ASIC002555-RA">
    <property type="protein sequence ID" value="ASIC002555-PA"/>
    <property type="gene ID" value="ASIC002555"/>
</dbReference>
<protein>
    <submittedName>
        <fullName evidence="2 3">Uncharacterized protein</fullName>
    </submittedName>
</protein>
<dbReference type="Proteomes" id="UP000030765">
    <property type="component" value="Unassembled WGS sequence"/>
</dbReference>
<evidence type="ECO:0000256" key="1">
    <source>
        <dbReference type="SAM" id="MobiDB-lite"/>
    </source>
</evidence>
<dbReference type="EMBL" id="KE524611">
    <property type="protein sequence ID" value="KFB35667.1"/>
    <property type="molecule type" value="Genomic_DNA"/>
</dbReference>
<reference evidence="3" key="2">
    <citation type="submission" date="2020-05" db="UniProtKB">
        <authorList>
            <consortium name="EnsemblMetazoa"/>
        </authorList>
    </citation>
    <scope>IDENTIFICATION</scope>
</reference>
<feature type="region of interest" description="Disordered" evidence="1">
    <location>
        <begin position="24"/>
        <end position="73"/>
    </location>
</feature>
<proteinExistence type="predicted"/>
<gene>
    <name evidence="2" type="ORF">ZHAS_00002555</name>
</gene>
<dbReference type="EMBL" id="ATLV01010748">
    <property type="status" value="NOT_ANNOTATED_CDS"/>
    <property type="molecule type" value="Genomic_DNA"/>
</dbReference>
<dbReference type="AlphaFoldDB" id="A0A084VCH3"/>
<evidence type="ECO:0000313" key="2">
    <source>
        <dbReference type="EMBL" id="KFB35667.1"/>
    </source>
</evidence>
<sequence>MELFAPTPGNSSSVPLAALPEATSIALPTDAEPSTSTRGAGVSTSSVSNRNATPTDGETKAARQARKHRESQVRYRQRIALNIENLPVGLSTTFVITAATDTSIAPPVTLMCQ</sequence>
<keyword evidence="4" id="KW-1185">Reference proteome</keyword>
<name>A0A084VCH3_ANOSI</name>
<reference evidence="2 4" key="1">
    <citation type="journal article" date="2014" name="BMC Genomics">
        <title>Genome sequence of Anopheles sinensis provides insight into genetics basis of mosquito competence for malaria parasites.</title>
        <authorList>
            <person name="Zhou D."/>
            <person name="Zhang D."/>
            <person name="Ding G."/>
            <person name="Shi L."/>
            <person name="Hou Q."/>
            <person name="Ye Y."/>
            <person name="Xu Y."/>
            <person name="Zhou H."/>
            <person name="Xiong C."/>
            <person name="Li S."/>
            <person name="Yu J."/>
            <person name="Hong S."/>
            <person name="Yu X."/>
            <person name="Zou P."/>
            <person name="Chen C."/>
            <person name="Chang X."/>
            <person name="Wang W."/>
            <person name="Lv Y."/>
            <person name="Sun Y."/>
            <person name="Ma L."/>
            <person name="Shen B."/>
            <person name="Zhu C."/>
        </authorList>
    </citation>
    <scope>NUCLEOTIDE SEQUENCE [LARGE SCALE GENOMIC DNA]</scope>
</reference>
<evidence type="ECO:0000313" key="3">
    <source>
        <dbReference type="EnsemblMetazoa" id="ASIC002555-PA"/>
    </source>
</evidence>
<accession>A0A084VCH3</accession>
<organism evidence="2">
    <name type="scientific">Anopheles sinensis</name>
    <name type="common">Mosquito</name>
    <dbReference type="NCBI Taxonomy" id="74873"/>
    <lineage>
        <taxon>Eukaryota</taxon>
        <taxon>Metazoa</taxon>
        <taxon>Ecdysozoa</taxon>
        <taxon>Arthropoda</taxon>
        <taxon>Hexapoda</taxon>
        <taxon>Insecta</taxon>
        <taxon>Pterygota</taxon>
        <taxon>Neoptera</taxon>
        <taxon>Endopterygota</taxon>
        <taxon>Diptera</taxon>
        <taxon>Nematocera</taxon>
        <taxon>Culicoidea</taxon>
        <taxon>Culicidae</taxon>
        <taxon>Anophelinae</taxon>
        <taxon>Anopheles</taxon>
    </lineage>
</organism>
<dbReference type="VEuPathDB" id="VectorBase:ASIC002555"/>
<evidence type="ECO:0000313" key="4">
    <source>
        <dbReference type="Proteomes" id="UP000030765"/>
    </source>
</evidence>
<feature type="compositionally biased region" description="Polar residues" evidence="1">
    <location>
        <begin position="32"/>
        <end position="56"/>
    </location>
</feature>